<protein>
    <submittedName>
        <fullName evidence="1">Uncharacterized protein</fullName>
    </submittedName>
</protein>
<feature type="non-terminal residue" evidence="1">
    <location>
        <position position="142"/>
    </location>
</feature>
<evidence type="ECO:0000313" key="1">
    <source>
        <dbReference type="EMBL" id="GAG24958.1"/>
    </source>
</evidence>
<gene>
    <name evidence="1" type="ORF">S01H1_51663</name>
</gene>
<dbReference type="PROSITE" id="PS51257">
    <property type="entry name" value="PROKAR_LIPOPROTEIN"/>
    <property type="match status" value="1"/>
</dbReference>
<dbReference type="InterPro" id="IPR008979">
    <property type="entry name" value="Galactose-bd-like_sf"/>
</dbReference>
<dbReference type="SUPFAM" id="SSF49785">
    <property type="entry name" value="Galactose-binding domain-like"/>
    <property type="match status" value="1"/>
</dbReference>
<dbReference type="AlphaFoldDB" id="X0WKF1"/>
<organism evidence="1">
    <name type="scientific">marine sediment metagenome</name>
    <dbReference type="NCBI Taxonomy" id="412755"/>
    <lineage>
        <taxon>unclassified sequences</taxon>
        <taxon>metagenomes</taxon>
        <taxon>ecological metagenomes</taxon>
    </lineage>
</organism>
<accession>X0WKF1</accession>
<dbReference type="EMBL" id="BARS01033350">
    <property type="protein sequence ID" value="GAG24958.1"/>
    <property type="molecule type" value="Genomic_DNA"/>
</dbReference>
<name>X0WKF1_9ZZZZ</name>
<sequence length="142" mass="15919">MVARRHLVLVGAAWALMAAAAAACQAQTAVALPPGVTAVWDLGKAQRDTTPTRERVCINGLWRWQPVSEKTDEAPTGGWGYLKVPGPWPGTNYWMHRESQTHYPHPTWQDDNLASADMAWYEREFSVPAQWAGRRICVSLEY</sequence>
<comment type="caution">
    <text evidence="1">The sequence shown here is derived from an EMBL/GenBank/DDBJ whole genome shotgun (WGS) entry which is preliminary data.</text>
</comment>
<dbReference type="Gene3D" id="2.60.120.260">
    <property type="entry name" value="Galactose-binding domain-like"/>
    <property type="match status" value="1"/>
</dbReference>
<proteinExistence type="predicted"/>
<reference evidence="1" key="1">
    <citation type="journal article" date="2014" name="Front. Microbiol.">
        <title>High frequency of phylogenetically diverse reductive dehalogenase-homologous genes in deep subseafloor sedimentary metagenomes.</title>
        <authorList>
            <person name="Kawai M."/>
            <person name="Futagami T."/>
            <person name="Toyoda A."/>
            <person name="Takaki Y."/>
            <person name="Nishi S."/>
            <person name="Hori S."/>
            <person name="Arai W."/>
            <person name="Tsubouchi T."/>
            <person name="Morono Y."/>
            <person name="Uchiyama I."/>
            <person name="Ito T."/>
            <person name="Fujiyama A."/>
            <person name="Inagaki F."/>
            <person name="Takami H."/>
        </authorList>
    </citation>
    <scope>NUCLEOTIDE SEQUENCE</scope>
    <source>
        <strain evidence="1">Expedition CK06-06</strain>
    </source>
</reference>